<name>A0A1M7DNJ2_9FLAO</name>
<dbReference type="InterPro" id="IPR050553">
    <property type="entry name" value="Thioredoxin_ResA/DsbE_sf"/>
</dbReference>
<evidence type="ECO:0000256" key="5">
    <source>
        <dbReference type="SAM" id="SignalP"/>
    </source>
</evidence>
<evidence type="ECO:0000313" key="7">
    <source>
        <dbReference type="EMBL" id="SHL81040.1"/>
    </source>
</evidence>
<dbReference type="GO" id="GO:0016853">
    <property type="term" value="F:isomerase activity"/>
    <property type="evidence" value="ECO:0007669"/>
    <property type="project" value="UniProtKB-KW"/>
</dbReference>
<sequence length="166" mass="18356">MKKTLLILGFLCCVITSSKAQVVGLEVGDIAPEIDLPDTKGNNVALTSLRGDLVLIDFWASWCGPCTKEHPELIKLYNNYAGKLSIYSVSMDTKKPLWLGAIAKQKLPWIQVSDLKYWKSPAAVDYMLQSVPLNFLIDKNGIILAKNIHGNALNEMVKSILAPQQN</sequence>
<keyword evidence="8" id="KW-1185">Reference proteome</keyword>
<evidence type="ECO:0000256" key="2">
    <source>
        <dbReference type="ARBA" id="ARBA00022748"/>
    </source>
</evidence>
<dbReference type="STRING" id="29534.SAMN05444366_1632"/>
<dbReference type="GO" id="GO:0016491">
    <property type="term" value="F:oxidoreductase activity"/>
    <property type="evidence" value="ECO:0007669"/>
    <property type="project" value="InterPro"/>
</dbReference>
<dbReference type="GO" id="GO:0017004">
    <property type="term" value="P:cytochrome complex assembly"/>
    <property type="evidence" value="ECO:0007669"/>
    <property type="project" value="UniProtKB-KW"/>
</dbReference>
<organism evidence="7 8">
    <name type="scientific">Flavobacterium saccharophilum</name>
    <dbReference type="NCBI Taxonomy" id="29534"/>
    <lineage>
        <taxon>Bacteria</taxon>
        <taxon>Pseudomonadati</taxon>
        <taxon>Bacteroidota</taxon>
        <taxon>Flavobacteriia</taxon>
        <taxon>Flavobacteriales</taxon>
        <taxon>Flavobacteriaceae</taxon>
        <taxon>Flavobacterium</taxon>
    </lineage>
</organism>
<dbReference type="Gene3D" id="3.40.30.10">
    <property type="entry name" value="Glutaredoxin"/>
    <property type="match status" value="1"/>
</dbReference>
<feature type="signal peptide" evidence="5">
    <location>
        <begin position="1"/>
        <end position="20"/>
    </location>
</feature>
<keyword evidence="3" id="KW-1015">Disulfide bond</keyword>
<feature type="domain" description="Thioredoxin" evidence="6">
    <location>
        <begin position="25"/>
        <end position="166"/>
    </location>
</feature>
<dbReference type="GO" id="GO:0030313">
    <property type="term" value="C:cell envelope"/>
    <property type="evidence" value="ECO:0007669"/>
    <property type="project" value="UniProtKB-SubCell"/>
</dbReference>
<keyword evidence="5" id="KW-0732">Signal</keyword>
<feature type="chain" id="PRO_5011957868" evidence="5">
    <location>
        <begin position="21"/>
        <end position="166"/>
    </location>
</feature>
<dbReference type="CDD" id="cd02966">
    <property type="entry name" value="TlpA_like_family"/>
    <property type="match status" value="1"/>
</dbReference>
<evidence type="ECO:0000256" key="1">
    <source>
        <dbReference type="ARBA" id="ARBA00004196"/>
    </source>
</evidence>
<dbReference type="RefSeq" id="WP_072971059.1">
    <property type="nucleotide sequence ID" value="NZ_FRBY01000002.1"/>
</dbReference>
<reference evidence="8" key="1">
    <citation type="submission" date="2016-11" db="EMBL/GenBank/DDBJ databases">
        <authorList>
            <person name="Varghese N."/>
            <person name="Submissions S."/>
        </authorList>
    </citation>
    <scope>NUCLEOTIDE SEQUENCE [LARGE SCALE GENOMIC DNA]</scope>
    <source>
        <strain evidence="8">DSM 1811</strain>
    </source>
</reference>
<dbReference type="EMBL" id="FRBY01000002">
    <property type="protein sequence ID" value="SHL81040.1"/>
    <property type="molecule type" value="Genomic_DNA"/>
</dbReference>
<dbReference type="OrthoDB" id="9815205at2"/>
<evidence type="ECO:0000256" key="3">
    <source>
        <dbReference type="ARBA" id="ARBA00023157"/>
    </source>
</evidence>
<protein>
    <submittedName>
        <fullName evidence="7">Thiol-disulfide isomerase or thioredoxin</fullName>
    </submittedName>
</protein>
<accession>A0A1M7DNJ2</accession>
<dbReference type="GO" id="GO:0016209">
    <property type="term" value="F:antioxidant activity"/>
    <property type="evidence" value="ECO:0007669"/>
    <property type="project" value="InterPro"/>
</dbReference>
<dbReference type="SUPFAM" id="SSF52833">
    <property type="entry name" value="Thioredoxin-like"/>
    <property type="match status" value="1"/>
</dbReference>
<dbReference type="PROSITE" id="PS00194">
    <property type="entry name" value="THIOREDOXIN_1"/>
    <property type="match status" value="1"/>
</dbReference>
<comment type="subcellular location">
    <subcellularLocation>
        <location evidence="1">Cell envelope</location>
    </subcellularLocation>
</comment>
<proteinExistence type="predicted"/>
<evidence type="ECO:0000313" key="8">
    <source>
        <dbReference type="Proteomes" id="UP000184121"/>
    </source>
</evidence>
<evidence type="ECO:0000259" key="6">
    <source>
        <dbReference type="PROSITE" id="PS51352"/>
    </source>
</evidence>
<gene>
    <name evidence="7" type="ORF">SAMN05444366_1632</name>
</gene>
<dbReference type="Pfam" id="PF00578">
    <property type="entry name" value="AhpC-TSA"/>
    <property type="match status" value="1"/>
</dbReference>
<keyword evidence="7" id="KW-0413">Isomerase</keyword>
<dbReference type="InterPro" id="IPR036249">
    <property type="entry name" value="Thioredoxin-like_sf"/>
</dbReference>
<keyword evidence="2" id="KW-0201">Cytochrome c-type biogenesis</keyword>
<dbReference type="PANTHER" id="PTHR42852">
    <property type="entry name" value="THIOL:DISULFIDE INTERCHANGE PROTEIN DSBE"/>
    <property type="match status" value="1"/>
</dbReference>
<dbReference type="InterPro" id="IPR013766">
    <property type="entry name" value="Thioredoxin_domain"/>
</dbReference>
<dbReference type="AlphaFoldDB" id="A0A1M7DNJ2"/>
<dbReference type="Proteomes" id="UP000184121">
    <property type="component" value="Unassembled WGS sequence"/>
</dbReference>
<dbReference type="PANTHER" id="PTHR42852:SF6">
    <property type="entry name" value="THIOL:DISULFIDE INTERCHANGE PROTEIN DSBE"/>
    <property type="match status" value="1"/>
</dbReference>
<keyword evidence="4" id="KW-0676">Redox-active center</keyword>
<dbReference type="InterPro" id="IPR017937">
    <property type="entry name" value="Thioredoxin_CS"/>
</dbReference>
<dbReference type="PROSITE" id="PS51352">
    <property type="entry name" value="THIOREDOXIN_2"/>
    <property type="match status" value="1"/>
</dbReference>
<evidence type="ECO:0000256" key="4">
    <source>
        <dbReference type="ARBA" id="ARBA00023284"/>
    </source>
</evidence>
<dbReference type="InterPro" id="IPR000866">
    <property type="entry name" value="AhpC/TSA"/>
</dbReference>